<dbReference type="Pfam" id="PF16884">
    <property type="entry name" value="ADH_N_2"/>
    <property type="match status" value="1"/>
</dbReference>
<dbReference type="PANTHER" id="PTHR43205:SF35">
    <property type="entry name" value="ZINC-BINDING DEHYDROGENASE FAMILY PROTEIN"/>
    <property type="match status" value="1"/>
</dbReference>
<organism evidence="3 4">
    <name type="scientific">Triticum urartu</name>
    <name type="common">Red wild einkorn</name>
    <name type="synonym">Crithodium urartu</name>
    <dbReference type="NCBI Taxonomy" id="4572"/>
    <lineage>
        <taxon>Eukaryota</taxon>
        <taxon>Viridiplantae</taxon>
        <taxon>Streptophyta</taxon>
        <taxon>Embryophyta</taxon>
        <taxon>Tracheophyta</taxon>
        <taxon>Spermatophyta</taxon>
        <taxon>Magnoliopsida</taxon>
        <taxon>Liliopsida</taxon>
        <taxon>Poales</taxon>
        <taxon>Poaceae</taxon>
        <taxon>BOP clade</taxon>
        <taxon>Pooideae</taxon>
        <taxon>Triticodae</taxon>
        <taxon>Triticeae</taxon>
        <taxon>Triticinae</taxon>
        <taxon>Triticum</taxon>
    </lineage>
</organism>
<dbReference type="Gramene" id="TuG1812G0300004360.01.T02">
    <property type="protein sequence ID" value="TuG1812G0300004360.01.T02"/>
    <property type="gene ID" value="TuG1812G0300004360.01"/>
</dbReference>
<dbReference type="InterPro" id="IPR041694">
    <property type="entry name" value="ADH_N_2"/>
</dbReference>
<sequence>MEQASPPAGSARNRKVVLRDYISRAPREDDMALVDGGAVPLRVPEGAAGPAVLVKNLYLSCDPYMRGRMRDFHGSYIPPFKPGSVSESGGFHSSGVRCR</sequence>
<proteinExistence type="predicted"/>
<evidence type="ECO:0000313" key="4">
    <source>
        <dbReference type="Proteomes" id="UP000015106"/>
    </source>
</evidence>
<protein>
    <recommendedName>
        <fullName evidence="2">Oxidoreductase N-terminal domain-containing protein</fullName>
    </recommendedName>
</protein>
<dbReference type="PANTHER" id="PTHR43205">
    <property type="entry name" value="PROSTAGLANDIN REDUCTASE"/>
    <property type="match status" value="1"/>
</dbReference>
<evidence type="ECO:0000259" key="2">
    <source>
        <dbReference type="Pfam" id="PF16884"/>
    </source>
</evidence>
<dbReference type="SUPFAM" id="SSF50129">
    <property type="entry name" value="GroES-like"/>
    <property type="match status" value="1"/>
</dbReference>
<accession>A0A8R7TZE8</accession>
<dbReference type="Gene3D" id="3.90.180.10">
    <property type="entry name" value="Medium-chain alcohol dehydrogenases, catalytic domain"/>
    <property type="match status" value="1"/>
</dbReference>
<keyword evidence="1" id="KW-0560">Oxidoreductase</keyword>
<keyword evidence="4" id="KW-1185">Reference proteome</keyword>
<feature type="domain" description="Oxidoreductase N-terminal" evidence="2">
    <location>
        <begin position="14"/>
        <end position="87"/>
    </location>
</feature>
<dbReference type="EnsemblPlants" id="TuG1812G0300004360.01.T02">
    <property type="protein sequence ID" value="TuG1812G0300004360.01.T02"/>
    <property type="gene ID" value="TuG1812G0300004360.01"/>
</dbReference>
<dbReference type="AlphaFoldDB" id="A0A8R7TZE8"/>
<dbReference type="GO" id="GO:0016628">
    <property type="term" value="F:oxidoreductase activity, acting on the CH-CH group of donors, NAD or NADP as acceptor"/>
    <property type="evidence" value="ECO:0007669"/>
    <property type="project" value="InterPro"/>
</dbReference>
<dbReference type="InterPro" id="IPR045010">
    <property type="entry name" value="MDR_fam"/>
</dbReference>
<evidence type="ECO:0000256" key="1">
    <source>
        <dbReference type="ARBA" id="ARBA00023002"/>
    </source>
</evidence>
<reference evidence="4" key="1">
    <citation type="journal article" date="2013" name="Nature">
        <title>Draft genome of the wheat A-genome progenitor Triticum urartu.</title>
        <authorList>
            <person name="Ling H.Q."/>
            <person name="Zhao S."/>
            <person name="Liu D."/>
            <person name="Wang J."/>
            <person name="Sun H."/>
            <person name="Zhang C."/>
            <person name="Fan H."/>
            <person name="Li D."/>
            <person name="Dong L."/>
            <person name="Tao Y."/>
            <person name="Gao C."/>
            <person name="Wu H."/>
            <person name="Li Y."/>
            <person name="Cui Y."/>
            <person name="Guo X."/>
            <person name="Zheng S."/>
            <person name="Wang B."/>
            <person name="Yu K."/>
            <person name="Liang Q."/>
            <person name="Yang W."/>
            <person name="Lou X."/>
            <person name="Chen J."/>
            <person name="Feng M."/>
            <person name="Jian J."/>
            <person name="Zhang X."/>
            <person name="Luo G."/>
            <person name="Jiang Y."/>
            <person name="Liu J."/>
            <person name="Wang Z."/>
            <person name="Sha Y."/>
            <person name="Zhang B."/>
            <person name="Wu H."/>
            <person name="Tang D."/>
            <person name="Shen Q."/>
            <person name="Xue P."/>
            <person name="Zou S."/>
            <person name="Wang X."/>
            <person name="Liu X."/>
            <person name="Wang F."/>
            <person name="Yang Y."/>
            <person name="An X."/>
            <person name="Dong Z."/>
            <person name="Zhang K."/>
            <person name="Zhang X."/>
            <person name="Luo M.C."/>
            <person name="Dvorak J."/>
            <person name="Tong Y."/>
            <person name="Wang J."/>
            <person name="Yang H."/>
            <person name="Li Z."/>
            <person name="Wang D."/>
            <person name="Zhang A."/>
            <person name="Wang J."/>
        </authorList>
    </citation>
    <scope>NUCLEOTIDE SEQUENCE</scope>
    <source>
        <strain evidence="4">cv. G1812</strain>
    </source>
</reference>
<dbReference type="Proteomes" id="UP000015106">
    <property type="component" value="Chromosome 3"/>
</dbReference>
<reference evidence="3" key="3">
    <citation type="submission" date="2022-06" db="UniProtKB">
        <authorList>
            <consortium name="EnsemblPlants"/>
        </authorList>
    </citation>
    <scope>IDENTIFICATION</scope>
</reference>
<dbReference type="InterPro" id="IPR011032">
    <property type="entry name" value="GroES-like_sf"/>
</dbReference>
<evidence type="ECO:0000313" key="3">
    <source>
        <dbReference type="EnsemblPlants" id="TuG1812G0300004360.01.T02"/>
    </source>
</evidence>
<name>A0A8R7TZE8_TRIUA</name>
<gene>
    <name evidence="3" type="primary">LOC125545543</name>
</gene>
<reference evidence="3" key="2">
    <citation type="submission" date="2018-03" db="EMBL/GenBank/DDBJ databases">
        <title>The Triticum urartu genome reveals the dynamic nature of wheat genome evolution.</title>
        <authorList>
            <person name="Ling H."/>
            <person name="Ma B."/>
            <person name="Shi X."/>
            <person name="Liu H."/>
            <person name="Dong L."/>
            <person name="Sun H."/>
            <person name="Cao Y."/>
            <person name="Gao Q."/>
            <person name="Zheng S."/>
            <person name="Li Y."/>
            <person name="Yu Y."/>
            <person name="Du H."/>
            <person name="Qi M."/>
            <person name="Li Y."/>
            <person name="Yu H."/>
            <person name="Cui Y."/>
            <person name="Wang N."/>
            <person name="Chen C."/>
            <person name="Wu H."/>
            <person name="Zhao Y."/>
            <person name="Zhang J."/>
            <person name="Li Y."/>
            <person name="Zhou W."/>
            <person name="Zhang B."/>
            <person name="Hu W."/>
            <person name="Eijk M."/>
            <person name="Tang J."/>
            <person name="Witsenboer H."/>
            <person name="Zhao S."/>
            <person name="Li Z."/>
            <person name="Zhang A."/>
            <person name="Wang D."/>
            <person name="Liang C."/>
        </authorList>
    </citation>
    <scope>NUCLEOTIDE SEQUENCE [LARGE SCALE GENOMIC DNA]</scope>
    <source>
        <strain evidence="3">cv. G1812</strain>
    </source>
</reference>